<evidence type="ECO:0000256" key="9">
    <source>
        <dbReference type="ARBA" id="ARBA00022702"/>
    </source>
</evidence>
<dbReference type="InterPro" id="IPR004825">
    <property type="entry name" value="Insulin"/>
</dbReference>
<dbReference type="InterPro" id="IPR022352">
    <property type="entry name" value="Ins/IGF/rlx"/>
</dbReference>
<keyword evidence="7 13" id="KW-0313">Glucose metabolism</keyword>
<keyword evidence="8" id="KW-0165">Cleavage on pair of basic residues</keyword>
<sequence length="159" mass="17578">MEYKTNEGLLFFLTPTSLQLILLFVTFTSSISSLLQLYKLSSSMAALWLQTVSLVVLLIISWPGSHSVAAEQHLCGSHLVDALYLVCGEKGFFYNSKRDVNPLMGFLPPKAGGAAATGGENEVAEFTFKDQMEMMGKRSPWEHCCHTPCTLSDLQTYCK</sequence>
<keyword evidence="14" id="KW-1133">Transmembrane helix</keyword>
<keyword evidence="14" id="KW-0812">Transmembrane</keyword>
<dbReference type="InterPro" id="IPR036438">
    <property type="entry name" value="Insulin-like_sf"/>
</dbReference>
<dbReference type="InterPro" id="IPR022353">
    <property type="entry name" value="Insulin_CS"/>
</dbReference>
<dbReference type="AlphaFoldDB" id="A0A671TQC6"/>
<evidence type="ECO:0000256" key="5">
    <source>
        <dbReference type="ARBA" id="ARBA00020180"/>
    </source>
</evidence>
<comment type="subcellular location">
    <subcellularLocation>
        <location evidence="2 13">Secreted</location>
    </subcellularLocation>
</comment>
<dbReference type="GO" id="GO:0006006">
    <property type="term" value="P:glucose metabolic process"/>
    <property type="evidence" value="ECO:0007669"/>
    <property type="project" value="UniProtKB-UniRule"/>
</dbReference>
<evidence type="ECO:0000256" key="10">
    <source>
        <dbReference type="ARBA" id="ARBA00022729"/>
    </source>
</evidence>
<dbReference type="SMART" id="SM00078">
    <property type="entry name" value="IlGF"/>
    <property type="match status" value="1"/>
</dbReference>
<protein>
    <recommendedName>
        <fullName evidence="5 13">Insulin</fullName>
    </recommendedName>
</protein>
<evidence type="ECO:0000256" key="13">
    <source>
        <dbReference type="RuleBase" id="RU000406"/>
    </source>
</evidence>
<keyword evidence="9 13" id="KW-0372">Hormone</keyword>
<organism evidence="16 17">
    <name type="scientific">Sparus aurata</name>
    <name type="common">Gilthead sea bream</name>
    <dbReference type="NCBI Taxonomy" id="8175"/>
    <lineage>
        <taxon>Eukaryota</taxon>
        <taxon>Metazoa</taxon>
        <taxon>Chordata</taxon>
        <taxon>Craniata</taxon>
        <taxon>Vertebrata</taxon>
        <taxon>Euteleostomi</taxon>
        <taxon>Actinopterygii</taxon>
        <taxon>Neopterygii</taxon>
        <taxon>Teleostei</taxon>
        <taxon>Neoteleostei</taxon>
        <taxon>Acanthomorphata</taxon>
        <taxon>Eupercaria</taxon>
        <taxon>Spariformes</taxon>
        <taxon>Sparidae</taxon>
        <taxon>Sparus</taxon>
    </lineage>
</organism>
<dbReference type="PROSITE" id="PS00262">
    <property type="entry name" value="INSULIN"/>
    <property type="match status" value="1"/>
</dbReference>
<dbReference type="GO" id="GO:0005179">
    <property type="term" value="F:hormone activity"/>
    <property type="evidence" value="ECO:0007669"/>
    <property type="project" value="UniProtKB-KW"/>
</dbReference>
<keyword evidence="10" id="KW-0732">Signal</keyword>
<evidence type="ECO:0000313" key="16">
    <source>
        <dbReference type="Ensembl" id="ENSSAUP00010003596.1"/>
    </source>
</evidence>
<proteinExistence type="inferred from homology"/>
<dbReference type="CDD" id="cd04367">
    <property type="entry name" value="IlGF_insulin_like"/>
    <property type="match status" value="1"/>
</dbReference>
<evidence type="ECO:0000256" key="12">
    <source>
        <dbReference type="ARBA" id="ARBA00023277"/>
    </source>
</evidence>
<dbReference type="FunFam" id="1.10.100.10:FF:000003">
    <property type="entry name" value="Insulin"/>
    <property type="match status" value="1"/>
</dbReference>
<keyword evidence="12 13" id="KW-0119">Carbohydrate metabolism</keyword>
<evidence type="ECO:0000259" key="15">
    <source>
        <dbReference type="SMART" id="SM00078"/>
    </source>
</evidence>
<dbReference type="InterPro" id="IPR016179">
    <property type="entry name" value="Insulin-like"/>
</dbReference>
<gene>
    <name evidence="16" type="primary">LOC115593609</name>
</gene>
<evidence type="ECO:0000256" key="8">
    <source>
        <dbReference type="ARBA" id="ARBA00022685"/>
    </source>
</evidence>
<evidence type="ECO:0000256" key="14">
    <source>
        <dbReference type="SAM" id="Phobius"/>
    </source>
</evidence>
<feature type="transmembrane region" description="Helical" evidence="14">
    <location>
        <begin position="45"/>
        <end position="64"/>
    </location>
</feature>
<evidence type="ECO:0000256" key="1">
    <source>
        <dbReference type="ARBA" id="ARBA00002985"/>
    </source>
</evidence>
<accession>A0A671TQC6</accession>
<dbReference type="Gene3D" id="1.10.100.10">
    <property type="entry name" value="Insulin-like"/>
    <property type="match status" value="1"/>
</dbReference>
<evidence type="ECO:0000256" key="11">
    <source>
        <dbReference type="ARBA" id="ARBA00023157"/>
    </source>
</evidence>
<dbReference type="GeneTree" id="ENSGT00940000164327"/>
<keyword evidence="17" id="KW-1185">Reference proteome</keyword>
<evidence type="ECO:0000256" key="3">
    <source>
        <dbReference type="ARBA" id="ARBA00009034"/>
    </source>
</evidence>
<comment type="similarity">
    <text evidence="3 13">Belongs to the insulin family.</text>
</comment>
<dbReference type="Proteomes" id="UP000472265">
    <property type="component" value="Chromosome 13"/>
</dbReference>
<dbReference type="PANTHER" id="PTHR11454:SF9">
    <property type="entry name" value="INSULIN"/>
    <property type="match status" value="1"/>
</dbReference>
<reference evidence="16" key="2">
    <citation type="submission" date="2025-08" db="UniProtKB">
        <authorList>
            <consortium name="Ensembl"/>
        </authorList>
    </citation>
    <scope>IDENTIFICATION</scope>
</reference>
<comment type="function">
    <text evidence="1 13">Insulin decreases blood glucose concentration. It increases cell permeability to monosaccharides, amino acids and fatty acids. It accelerates glycolysis, the pentose phosphate cycle, and glycogen synthesis in liver.</text>
</comment>
<evidence type="ECO:0000256" key="7">
    <source>
        <dbReference type="ARBA" id="ARBA00022526"/>
    </source>
</evidence>
<dbReference type="Ensembl" id="ENSSAUT00010003887.1">
    <property type="protein sequence ID" value="ENSSAUP00010003596.1"/>
    <property type="gene ID" value="ENSSAUG00010001899.1"/>
</dbReference>
<dbReference type="PRINTS" id="PR00276">
    <property type="entry name" value="INSULINFAMLY"/>
</dbReference>
<keyword evidence="6 13" id="KW-0964">Secreted</keyword>
<evidence type="ECO:0000313" key="17">
    <source>
        <dbReference type="Proteomes" id="UP000472265"/>
    </source>
</evidence>
<evidence type="ECO:0000256" key="2">
    <source>
        <dbReference type="ARBA" id="ARBA00004613"/>
    </source>
</evidence>
<dbReference type="GO" id="GO:0005615">
    <property type="term" value="C:extracellular space"/>
    <property type="evidence" value="ECO:0007669"/>
    <property type="project" value="TreeGrafter"/>
</dbReference>
<reference evidence="16" key="3">
    <citation type="submission" date="2025-09" db="UniProtKB">
        <authorList>
            <consortium name="Ensembl"/>
        </authorList>
    </citation>
    <scope>IDENTIFICATION</scope>
</reference>
<feature type="transmembrane region" description="Helical" evidence="14">
    <location>
        <begin position="20"/>
        <end position="38"/>
    </location>
</feature>
<dbReference type="SUPFAM" id="SSF56994">
    <property type="entry name" value="Insulin-like"/>
    <property type="match status" value="1"/>
</dbReference>
<keyword evidence="14" id="KW-0472">Membrane</keyword>
<comment type="subunit">
    <text evidence="4 13">Heterodimer of a B chain and an A chain linked by two disulfide bonds.</text>
</comment>
<evidence type="ECO:0000256" key="6">
    <source>
        <dbReference type="ARBA" id="ARBA00022525"/>
    </source>
</evidence>
<feature type="domain" description="Insulin-like" evidence="15">
    <location>
        <begin position="72"/>
        <end position="158"/>
    </location>
</feature>
<dbReference type="PANTHER" id="PTHR11454">
    <property type="entry name" value="INSULIN/INSULIN GROWTH FACTOR"/>
    <property type="match status" value="1"/>
</dbReference>
<dbReference type="PRINTS" id="PR00277">
    <property type="entry name" value="INSULIN"/>
</dbReference>
<evidence type="ECO:0000256" key="4">
    <source>
        <dbReference type="ARBA" id="ARBA00011207"/>
    </source>
</evidence>
<name>A0A671TQC6_SPAAU</name>
<keyword evidence="11" id="KW-1015">Disulfide bond</keyword>
<reference evidence="16" key="1">
    <citation type="submission" date="2021-04" db="EMBL/GenBank/DDBJ databases">
        <authorList>
            <consortium name="Wellcome Sanger Institute Data Sharing"/>
        </authorList>
    </citation>
    <scope>NUCLEOTIDE SEQUENCE [LARGE SCALE GENOMIC DNA]</scope>
</reference>
<dbReference type="Pfam" id="PF00049">
    <property type="entry name" value="Insulin"/>
    <property type="match status" value="1"/>
</dbReference>